<feature type="domain" description="L27" evidence="4">
    <location>
        <begin position="6"/>
        <end position="66"/>
    </location>
</feature>
<evidence type="ECO:0000313" key="6">
    <source>
        <dbReference type="Proteomes" id="UP001432027"/>
    </source>
</evidence>
<gene>
    <name evidence="5" type="ORF">PENTCL1PPCAC_24764</name>
</gene>
<evidence type="ECO:0000313" key="5">
    <source>
        <dbReference type="EMBL" id="GMT02590.1"/>
    </source>
</evidence>
<comment type="caution">
    <text evidence="5">The sequence shown here is derived from an EMBL/GenBank/DDBJ whole genome shotgun (WGS) entry which is preliminary data.</text>
</comment>
<dbReference type="SUPFAM" id="SSF101288">
    <property type="entry name" value="L27 domain"/>
    <property type="match status" value="1"/>
</dbReference>
<dbReference type="GO" id="GO:0045197">
    <property type="term" value="P:establishment or maintenance of epithelial cell apical/basal polarity"/>
    <property type="evidence" value="ECO:0007669"/>
    <property type="project" value="TreeGrafter"/>
</dbReference>
<dbReference type="Pfam" id="PF00595">
    <property type="entry name" value="PDZ"/>
    <property type="match status" value="2"/>
</dbReference>
<dbReference type="InterPro" id="IPR036892">
    <property type="entry name" value="L27_dom_sf"/>
</dbReference>
<feature type="domain" description="PDZ" evidence="3">
    <location>
        <begin position="248"/>
        <end position="329"/>
    </location>
</feature>
<dbReference type="InterPro" id="IPR015143">
    <property type="entry name" value="L27_1"/>
</dbReference>
<evidence type="ECO:0000259" key="4">
    <source>
        <dbReference type="PROSITE" id="PS51022"/>
    </source>
</evidence>
<dbReference type="GO" id="GO:0043005">
    <property type="term" value="C:neuron projection"/>
    <property type="evidence" value="ECO:0007669"/>
    <property type="project" value="TreeGrafter"/>
</dbReference>
<dbReference type="GO" id="GO:0019901">
    <property type="term" value="F:protein kinase binding"/>
    <property type="evidence" value="ECO:0007669"/>
    <property type="project" value="TreeGrafter"/>
</dbReference>
<proteinExistence type="predicted"/>
<dbReference type="PROSITE" id="PS51022">
    <property type="entry name" value="L27"/>
    <property type="match status" value="1"/>
</dbReference>
<dbReference type="Pfam" id="PF09058">
    <property type="entry name" value="L27_1"/>
    <property type="match status" value="1"/>
</dbReference>
<dbReference type="GO" id="GO:0043113">
    <property type="term" value="P:receptor clustering"/>
    <property type="evidence" value="ECO:0007669"/>
    <property type="project" value="TreeGrafter"/>
</dbReference>
<dbReference type="PANTHER" id="PTHR23119:SF51">
    <property type="entry name" value="DISKS LARGE 1 TUMOR SUPPRESSOR PROTEIN"/>
    <property type="match status" value="1"/>
</dbReference>
<dbReference type="GO" id="GO:0098839">
    <property type="term" value="C:postsynaptic density membrane"/>
    <property type="evidence" value="ECO:0007669"/>
    <property type="project" value="TreeGrafter"/>
</dbReference>
<evidence type="ECO:0000259" key="3">
    <source>
        <dbReference type="PROSITE" id="PS50106"/>
    </source>
</evidence>
<comment type="subcellular location">
    <subcellularLocation>
        <location evidence="1">Membrane</location>
    </subcellularLocation>
</comment>
<name>A0AAV5U883_9BILA</name>
<dbReference type="GO" id="GO:0099072">
    <property type="term" value="P:regulation of postsynaptic membrane neurotransmitter receptor levels"/>
    <property type="evidence" value="ECO:0007669"/>
    <property type="project" value="TreeGrafter"/>
</dbReference>
<keyword evidence="6" id="KW-1185">Reference proteome</keyword>
<dbReference type="GO" id="GO:0007268">
    <property type="term" value="P:chemical synaptic transmission"/>
    <property type="evidence" value="ECO:0007669"/>
    <property type="project" value="TreeGrafter"/>
</dbReference>
<feature type="non-terminal residue" evidence="5">
    <location>
        <position position="363"/>
    </location>
</feature>
<feature type="domain" description="PDZ" evidence="3">
    <location>
        <begin position="106"/>
        <end position="193"/>
    </location>
</feature>
<dbReference type="InterPro" id="IPR001478">
    <property type="entry name" value="PDZ"/>
</dbReference>
<dbReference type="Proteomes" id="UP001432027">
    <property type="component" value="Unassembled WGS sequence"/>
</dbReference>
<dbReference type="GO" id="GO:0098609">
    <property type="term" value="P:cell-cell adhesion"/>
    <property type="evidence" value="ECO:0007669"/>
    <property type="project" value="TreeGrafter"/>
</dbReference>
<dbReference type="GO" id="GO:0016323">
    <property type="term" value="C:basolateral plasma membrane"/>
    <property type="evidence" value="ECO:0007669"/>
    <property type="project" value="TreeGrafter"/>
</dbReference>
<dbReference type="PROSITE" id="PS50106">
    <property type="entry name" value="PDZ"/>
    <property type="match status" value="2"/>
</dbReference>
<keyword evidence="2" id="KW-0472">Membrane</keyword>
<dbReference type="SMART" id="SM00228">
    <property type="entry name" value="PDZ"/>
    <property type="match status" value="2"/>
</dbReference>
<organism evidence="5 6">
    <name type="scientific">Pristionchus entomophagus</name>
    <dbReference type="NCBI Taxonomy" id="358040"/>
    <lineage>
        <taxon>Eukaryota</taxon>
        <taxon>Metazoa</taxon>
        <taxon>Ecdysozoa</taxon>
        <taxon>Nematoda</taxon>
        <taxon>Chromadorea</taxon>
        <taxon>Rhabditida</taxon>
        <taxon>Rhabditina</taxon>
        <taxon>Diplogasteromorpha</taxon>
        <taxon>Diplogasteroidea</taxon>
        <taxon>Neodiplogasteridae</taxon>
        <taxon>Pristionchus</taxon>
    </lineage>
</organism>
<reference evidence="5" key="1">
    <citation type="submission" date="2023-10" db="EMBL/GenBank/DDBJ databases">
        <title>Genome assembly of Pristionchus species.</title>
        <authorList>
            <person name="Yoshida K."/>
            <person name="Sommer R.J."/>
        </authorList>
    </citation>
    <scope>NUCLEOTIDE SEQUENCE</scope>
    <source>
        <strain evidence="5">RS0144</strain>
    </source>
</reference>
<sequence>MTRATRIQDAHRALEQIEDFHEQLNDPRDAEFQRSIESLIKCFKDNLFSALLELQDLYDYTLLSSSKGQSDKIREVRRLLDSWQSRPPIGSRANLHHGGGQNGVEKIVLYKITGGLGFSVAGGVGNEHVPGDNGIYITKIIDDSAAAHDGRLEVGDRLFAVDETLLDNVSHDYAVNVLKNTGSRVQLQYVKNPHPEINFGEISTHARPRSVLGYGERSFGSSHHIAYPSHETPVYQPDHIEIPLYPRKIELFKGSQGLGINIVGGEEAKPIFIANVLPGGVADMSGDVMKGDVLLEVNGVSLRSATHVQAAECLKQATNPVTLGLQYRPQEYEEFEQKLERLGADRTRISTPPAVAPQHLYVK</sequence>
<dbReference type="InterPro" id="IPR036034">
    <property type="entry name" value="PDZ_sf"/>
</dbReference>
<dbReference type="SUPFAM" id="SSF50156">
    <property type="entry name" value="PDZ domain-like"/>
    <property type="match status" value="2"/>
</dbReference>
<dbReference type="GO" id="GO:0031594">
    <property type="term" value="C:neuromuscular junction"/>
    <property type="evidence" value="ECO:0007669"/>
    <property type="project" value="TreeGrafter"/>
</dbReference>
<evidence type="ECO:0000256" key="1">
    <source>
        <dbReference type="ARBA" id="ARBA00004370"/>
    </source>
</evidence>
<dbReference type="InterPro" id="IPR050614">
    <property type="entry name" value="Synaptic_Scaffolding_LAP-MAGUK"/>
</dbReference>
<dbReference type="GO" id="GO:0097120">
    <property type="term" value="P:receptor localization to synapse"/>
    <property type="evidence" value="ECO:0007669"/>
    <property type="project" value="TreeGrafter"/>
</dbReference>
<dbReference type="Gene3D" id="2.30.42.10">
    <property type="match status" value="2"/>
</dbReference>
<evidence type="ECO:0000256" key="2">
    <source>
        <dbReference type="ARBA" id="ARBA00023136"/>
    </source>
</evidence>
<dbReference type="InterPro" id="IPR004172">
    <property type="entry name" value="L27_dom"/>
</dbReference>
<dbReference type="Gene3D" id="1.10.287.470">
    <property type="entry name" value="Helix hairpin bin"/>
    <property type="match status" value="1"/>
</dbReference>
<dbReference type="PANTHER" id="PTHR23119">
    <property type="entry name" value="DISCS LARGE"/>
    <property type="match status" value="1"/>
</dbReference>
<protein>
    <submittedName>
        <fullName evidence="5">Uncharacterized protein</fullName>
    </submittedName>
</protein>
<dbReference type="AlphaFoldDB" id="A0AAV5U883"/>
<dbReference type="EMBL" id="BTSX01000005">
    <property type="protein sequence ID" value="GMT02590.1"/>
    <property type="molecule type" value="Genomic_DNA"/>
</dbReference>
<accession>A0AAV5U883</accession>